<evidence type="ECO:0000259" key="3">
    <source>
        <dbReference type="Pfam" id="PF02834"/>
    </source>
</evidence>
<comment type="caution">
    <text evidence="4">The sequence shown here is derived from an EMBL/GenBank/DDBJ whole genome shotgun (WGS) entry which is preliminary data.</text>
</comment>
<dbReference type="InterPro" id="IPR009097">
    <property type="entry name" value="Cyclic_Pdiesterase"/>
</dbReference>
<dbReference type="Gene3D" id="3.90.1140.10">
    <property type="entry name" value="Cyclic phosphodiesterase"/>
    <property type="match status" value="1"/>
</dbReference>
<dbReference type="PANTHER" id="PTHR35561:SF1">
    <property type="entry name" value="RNA 2',3'-CYCLIC PHOSPHODIESTERASE"/>
    <property type="match status" value="1"/>
</dbReference>
<sequence length="188" mass="21278">MIRSFIAIPLPQTVKQSLEEIQKELRLIFPEVNWVKASNIHLTIKFLGNIEETQISALKQVMAVAAEKINPFSLQGYGLGAFPSLNRARVIWIGLQGEFAPLKALHNALEKGLTQLGFPEENRNFAPHLTLGRIKKRINTQLLSKIVEKYGNFTTPSFIVKEIVLFKSELHPKGAKYTALEKIIFKKE</sequence>
<dbReference type="InterPro" id="IPR004175">
    <property type="entry name" value="RNA_CPDase"/>
</dbReference>
<evidence type="ECO:0000256" key="1">
    <source>
        <dbReference type="ARBA" id="ARBA00022801"/>
    </source>
</evidence>
<dbReference type="GO" id="GO:0004113">
    <property type="term" value="F:2',3'-cyclic-nucleotide 3'-phosphodiesterase activity"/>
    <property type="evidence" value="ECO:0007669"/>
    <property type="project" value="InterPro"/>
</dbReference>
<keyword evidence="1 2" id="KW-0378">Hydrolase</keyword>
<dbReference type="PANTHER" id="PTHR35561">
    <property type="entry name" value="RNA 2',3'-CYCLIC PHOSPHODIESTERASE"/>
    <property type="match status" value="1"/>
</dbReference>
<evidence type="ECO:0000313" key="4">
    <source>
        <dbReference type="EMBL" id="HEC68284.1"/>
    </source>
</evidence>
<feature type="domain" description="Phosphoesterase HXTX" evidence="3">
    <location>
        <begin position="8"/>
        <end position="92"/>
    </location>
</feature>
<comment type="catalytic activity">
    <reaction evidence="2">
        <text>a 3'-end 2',3'-cyclophospho-ribonucleotide-RNA + H2O = a 3'-end 2'-phospho-ribonucleotide-RNA + H(+)</text>
        <dbReference type="Rhea" id="RHEA:11828"/>
        <dbReference type="Rhea" id="RHEA-COMP:10464"/>
        <dbReference type="Rhea" id="RHEA-COMP:17353"/>
        <dbReference type="ChEBI" id="CHEBI:15377"/>
        <dbReference type="ChEBI" id="CHEBI:15378"/>
        <dbReference type="ChEBI" id="CHEBI:83064"/>
        <dbReference type="ChEBI" id="CHEBI:173113"/>
        <dbReference type="EC" id="3.1.4.58"/>
    </reaction>
</comment>
<dbReference type="Proteomes" id="UP000885738">
    <property type="component" value="Unassembled WGS sequence"/>
</dbReference>
<protein>
    <recommendedName>
        <fullName evidence="2">RNA 2',3'-cyclic phosphodiesterase</fullName>
        <shortName evidence="2">RNA 2',3'-CPDase</shortName>
        <ecNumber evidence="2">3.1.4.58</ecNumber>
    </recommendedName>
</protein>
<feature type="active site" description="Proton donor" evidence="2">
    <location>
        <position position="41"/>
    </location>
</feature>
<comment type="function">
    <text evidence="2">Hydrolyzes RNA 2',3'-cyclic phosphodiester to an RNA 2'-phosphomonoester.</text>
</comment>
<feature type="active site" description="Proton acceptor" evidence="2">
    <location>
        <position position="128"/>
    </location>
</feature>
<organism evidence="4">
    <name type="scientific">Desulfofervidus auxilii</name>
    <dbReference type="NCBI Taxonomy" id="1621989"/>
    <lineage>
        <taxon>Bacteria</taxon>
        <taxon>Pseudomonadati</taxon>
        <taxon>Thermodesulfobacteriota</taxon>
        <taxon>Candidatus Desulfofervidia</taxon>
        <taxon>Candidatus Desulfofervidales</taxon>
        <taxon>Candidatus Desulfofervidaceae</taxon>
        <taxon>Candidatus Desulfofervidus</taxon>
    </lineage>
</organism>
<feature type="domain" description="Phosphoesterase HXTX" evidence="3">
    <location>
        <begin position="100"/>
        <end position="177"/>
    </location>
</feature>
<dbReference type="EC" id="3.1.4.58" evidence="2"/>
<dbReference type="AlphaFoldDB" id="A0A7C1VN55"/>
<accession>A0A7C1VN55</accession>
<dbReference type="EMBL" id="DRIH01000199">
    <property type="protein sequence ID" value="HEC68284.1"/>
    <property type="molecule type" value="Genomic_DNA"/>
</dbReference>
<comment type="similarity">
    <text evidence="2">Belongs to the 2H phosphoesterase superfamily. ThpR family.</text>
</comment>
<dbReference type="SUPFAM" id="SSF55144">
    <property type="entry name" value="LigT-like"/>
    <property type="match status" value="1"/>
</dbReference>
<evidence type="ECO:0000256" key="2">
    <source>
        <dbReference type="HAMAP-Rule" id="MF_01940"/>
    </source>
</evidence>
<dbReference type="Pfam" id="PF02834">
    <property type="entry name" value="LigT_PEase"/>
    <property type="match status" value="2"/>
</dbReference>
<proteinExistence type="inferred from homology"/>
<reference evidence="4" key="1">
    <citation type="journal article" date="2020" name="mSystems">
        <title>Genome- and Community-Level Interaction Insights into Carbon Utilization and Element Cycling Functions of Hydrothermarchaeota in Hydrothermal Sediment.</title>
        <authorList>
            <person name="Zhou Z."/>
            <person name="Liu Y."/>
            <person name="Xu W."/>
            <person name="Pan J."/>
            <person name="Luo Z.H."/>
            <person name="Li M."/>
        </authorList>
    </citation>
    <scope>NUCLEOTIDE SEQUENCE [LARGE SCALE GENOMIC DNA]</scope>
    <source>
        <strain evidence="4">HyVt-389</strain>
    </source>
</reference>
<name>A0A7C1VN55_DESA2</name>
<gene>
    <name evidence="4" type="primary">thpR</name>
    <name evidence="4" type="ORF">ENI35_05710</name>
</gene>
<dbReference type="InterPro" id="IPR014051">
    <property type="entry name" value="Phosphoesterase_HXTX"/>
</dbReference>
<dbReference type="NCBIfam" id="TIGR02258">
    <property type="entry name" value="2_5_ligase"/>
    <property type="match status" value="1"/>
</dbReference>
<feature type="short sequence motif" description="HXTX 2" evidence="2">
    <location>
        <begin position="128"/>
        <end position="131"/>
    </location>
</feature>
<feature type="short sequence motif" description="HXTX 1" evidence="2">
    <location>
        <begin position="41"/>
        <end position="44"/>
    </location>
</feature>
<dbReference type="GO" id="GO:0008664">
    <property type="term" value="F:RNA 2',3'-cyclic 3'-phosphodiesterase activity"/>
    <property type="evidence" value="ECO:0007669"/>
    <property type="project" value="UniProtKB-EC"/>
</dbReference>
<dbReference type="HAMAP" id="MF_01940">
    <property type="entry name" value="RNA_CPDase"/>
    <property type="match status" value="1"/>
</dbReference>